<dbReference type="Proteomes" id="UP000092555">
    <property type="component" value="Unassembled WGS sequence"/>
</dbReference>
<name>A0A1A0H654_9ASCO</name>
<comment type="caution">
    <text evidence="3">The sequence shown here is derived from an EMBL/GenBank/DDBJ whole genome shotgun (WGS) entry which is preliminary data.</text>
</comment>
<dbReference type="Pfam" id="PF00013">
    <property type="entry name" value="KH_1"/>
    <property type="match status" value="1"/>
</dbReference>
<accession>A0A1A0H654</accession>
<dbReference type="SUPFAM" id="SSF54791">
    <property type="entry name" value="Eukaryotic type KH-domain (KH-domain type I)"/>
    <property type="match status" value="1"/>
</dbReference>
<dbReference type="PROSITE" id="PS50084">
    <property type="entry name" value="KH_TYPE_1"/>
    <property type="match status" value="1"/>
</dbReference>
<reference evidence="3 4" key="1">
    <citation type="submission" date="2016-05" db="EMBL/GenBank/DDBJ databases">
        <title>Comparative genomics of biotechnologically important yeasts.</title>
        <authorList>
            <consortium name="DOE Joint Genome Institute"/>
            <person name="Riley R."/>
            <person name="Haridas S."/>
            <person name="Wolfe K.H."/>
            <person name="Lopes M.R."/>
            <person name="Hittinger C.T."/>
            <person name="Goker M."/>
            <person name="Salamov A."/>
            <person name="Wisecaver J."/>
            <person name="Long T.M."/>
            <person name="Aerts A.L."/>
            <person name="Barry K."/>
            <person name="Choi C."/>
            <person name="Clum A."/>
            <person name="Coughlan A.Y."/>
            <person name="Deshpande S."/>
            <person name="Douglass A.P."/>
            <person name="Hanson S.J."/>
            <person name="Klenk H.-P."/>
            <person name="LaButti K."/>
            <person name="Lapidus A."/>
            <person name="Lindquist E."/>
            <person name="Lipzen A."/>
            <person name="Meier-kolthoff J.P."/>
            <person name="Ohm R.A."/>
            <person name="Otillar R.P."/>
            <person name="Pangilinan J."/>
            <person name="Peng Y."/>
            <person name="Rokas A."/>
            <person name="Rosa C.A."/>
            <person name="Scheuner C."/>
            <person name="Sibirny A.A."/>
            <person name="Slot J.C."/>
            <person name="Stielow J.B."/>
            <person name="Sun H."/>
            <person name="Kurtzman C.P."/>
            <person name="Blackwell M."/>
            <person name="Grigoriev I.V."/>
            <person name="Jeffries T.W."/>
        </authorList>
    </citation>
    <scope>NUCLEOTIDE SEQUENCE [LARGE SCALE GENOMIC DNA]</scope>
    <source>
        <strain evidence="3 4">NRRL YB-4993</strain>
    </source>
</reference>
<evidence type="ECO:0000313" key="3">
    <source>
        <dbReference type="EMBL" id="OBA19398.1"/>
    </source>
</evidence>
<evidence type="ECO:0000256" key="1">
    <source>
        <dbReference type="PROSITE-ProRule" id="PRU00117"/>
    </source>
</evidence>
<feature type="domain" description="K Homology" evidence="2">
    <location>
        <begin position="519"/>
        <end position="611"/>
    </location>
</feature>
<proteinExistence type="predicted"/>
<dbReference type="InterPro" id="IPR004088">
    <property type="entry name" value="KH_dom_type_1"/>
</dbReference>
<evidence type="ECO:0000313" key="4">
    <source>
        <dbReference type="Proteomes" id="UP000092555"/>
    </source>
</evidence>
<evidence type="ECO:0000259" key="2">
    <source>
        <dbReference type="SMART" id="SM00322"/>
    </source>
</evidence>
<dbReference type="EMBL" id="LXTC01000007">
    <property type="protein sequence ID" value="OBA19398.1"/>
    <property type="molecule type" value="Genomic_DNA"/>
</dbReference>
<keyword evidence="4" id="KW-1185">Reference proteome</keyword>
<dbReference type="SMART" id="SM00322">
    <property type="entry name" value="KH"/>
    <property type="match status" value="1"/>
</dbReference>
<dbReference type="STRING" id="869754.A0A1A0H654"/>
<dbReference type="GeneID" id="30032123"/>
<dbReference type="GO" id="GO:0003723">
    <property type="term" value="F:RNA binding"/>
    <property type="evidence" value="ECO:0007669"/>
    <property type="project" value="UniProtKB-UniRule"/>
</dbReference>
<gene>
    <name evidence="3" type="ORF">METBIDRAFT_79907</name>
</gene>
<sequence length="836" mass="94805">MDSNLAIFSLEHTYLVNSHPGIYESSTGLWQDHLEWSRALIPYNVLDHAQENIRVIDNVSRLRLTIMNLNHNGMSETNHIKLIEPQLNNQLITISINGNEVFVNNSRTEILKTFKTVGFRKLTLASGELKAVGSNFIQHLNSIALRSNVEIMISEYETDFKGLNAKSEKDYIYILGDTINLSLAETHVQILIDTLLKNCFLDQVQIPRSMVPCLGGAGLNSLSELTHELKIKLYLPDLSHVFATHEESVSNSQISIWMTGDRIAELSMAKKSLLDFTSLVEARQTNSDKVYVQEVQVCRDKLDLISLYHQRDVFSIMLKHGTYIRKSYSLESRNQAMFVKGLTPSSVRESIMGISALSCGLYHLDITFSRVPPTADLEYYLISLINSKRTCVLIHNQYGISFLGAKREIHMLLKELVTNLKDHQYFYKALNKDMGGLQVSLKMELANDQKDFLSGKKNGKIIKILNQLGNVPKVSFLRLSNLNFIIELSVKVNSGIKSKQVVTAFDLLLRTISLIEMEFPAEMQFNIPEVFHKSLIGNGGAIIQSILKKYNVFIKFSRYGVSSDLNADSDDMMNVLNPFLFKRDSNVLIKCPMKNLRSIMFVKHEIDQLVHQCWHNRSLSFNGISVIYNTIQFRLLKSHYLLLIKEAKFNLHFVSDLEQEFSTFIDFPNSIDAFGGENSVMITIKGNDSKARLCAGKMAGYLPRSFGIDVHGEYGKLEDDVSSTNVNFRENIIIPFRLLLQTELIVELSMQVQEHGSFHRITLSSFSDQGLTMAASELSQYLREKSFLIVDHRSAAFNPIVSIDEKPLGVITNQKSNGDVRPSFLRRLLTCGRIAR</sequence>
<dbReference type="InterPro" id="IPR036612">
    <property type="entry name" value="KH_dom_type_1_sf"/>
</dbReference>
<keyword evidence="1" id="KW-0694">RNA-binding</keyword>
<dbReference type="RefSeq" id="XP_018709930.1">
    <property type="nucleotide sequence ID" value="XM_018859147.1"/>
</dbReference>
<dbReference type="OrthoDB" id="271862at2759"/>
<dbReference type="Gene3D" id="3.30.1370.10">
    <property type="entry name" value="K Homology domain, type 1"/>
    <property type="match status" value="1"/>
</dbReference>
<dbReference type="AlphaFoldDB" id="A0A1A0H654"/>
<dbReference type="InterPro" id="IPR004087">
    <property type="entry name" value="KH_dom"/>
</dbReference>
<protein>
    <recommendedName>
        <fullName evidence="2">K Homology domain-containing protein</fullName>
    </recommendedName>
</protein>
<organism evidence="3 4">
    <name type="scientific">Metschnikowia bicuspidata var. bicuspidata NRRL YB-4993</name>
    <dbReference type="NCBI Taxonomy" id="869754"/>
    <lineage>
        <taxon>Eukaryota</taxon>
        <taxon>Fungi</taxon>
        <taxon>Dikarya</taxon>
        <taxon>Ascomycota</taxon>
        <taxon>Saccharomycotina</taxon>
        <taxon>Pichiomycetes</taxon>
        <taxon>Metschnikowiaceae</taxon>
        <taxon>Metschnikowia</taxon>
    </lineage>
</organism>